<sequence>MTRVVIVGGGPAGSVAALVLAGRGIAVTVVESRAAPERKVGECVPPSVTPLLRHLGCEDLMERTGHLRSLGNRFVWGSSRPGDRPFLTGAQGDGWHVDRAVLEADLAARAQAAGATWESGRRIVRCERAGDRWRVTCRDSRVLDADIVADATGRTAFVARRLGATRVRYDRLVGACAFLYSATPDTDTYTLVEAVPEGWWYSAVLADGLLAVAFMTDGDLLDRRAWRSLLERTDATWARVRHHSYTVTGAVRVAPADTSRLDTIAGEGWLALGDAAAAYDPLSSYGVGSAMGSGFYGGNAIADLLAGRPEAREAYLTIMQNAYCAFLDQQLDHYARERRWPHAVFWARRRP</sequence>
<gene>
    <name evidence="3" type="ORF">GCM10023203_31640</name>
</gene>
<protein>
    <submittedName>
        <fullName evidence="3">NAD(P)/FAD-dependent oxidoreductase</fullName>
    </submittedName>
</protein>
<evidence type="ECO:0000256" key="1">
    <source>
        <dbReference type="ARBA" id="ARBA00038396"/>
    </source>
</evidence>
<dbReference type="InterPro" id="IPR036188">
    <property type="entry name" value="FAD/NAD-bd_sf"/>
</dbReference>
<name>A0ABP9EK19_9PSEU</name>
<dbReference type="Gene3D" id="3.50.50.60">
    <property type="entry name" value="FAD/NAD(P)-binding domain"/>
    <property type="match status" value="1"/>
</dbReference>
<dbReference type="Proteomes" id="UP001500457">
    <property type="component" value="Unassembled WGS sequence"/>
</dbReference>
<evidence type="ECO:0000313" key="3">
    <source>
        <dbReference type="EMBL" id="GAA4878775.1"/>
    </source>
</evidence>
<dbReference type="EMBL" id="BAABHQ010000008">
    <property type="protein sequence ID" value="GAA4878775.1"/>
    <property type="molecule type" value="Genomic_DNA"/>
</dbReference>
<evidence type="ECO:0000313" key="4">
    <source>
        <dbReference type="Proteomes" id="UP001500457"/>
    </source>
</evidence>
<feature type="domain" description="FAD-binding" evidence="2">
    <location>
        <begin position="2"/>
        <end position="307"/>
    </location>
</feature>
<organism evidence="3 4">
    <name type="scientific">Actinomycetospora straminea</name>
    <dbReference type="NCBI Taxonomy" id="663607"/>
    <lineage>
        <taxon>Bacteria</taxon>
        <taxon>Bacillati</taxon>
        <taxon>Actinomycetota</taxon>
        <taxon>Actinomycetes</taxon>
        <taxon>Pseudonocardiales</taxon>
        <taxon>Pseudonocardiaceae</taxon>
        <taxon>Actinomycetospora</taxon>
    </lineage>
</organism>
<keyword evidence="4" id="KW-1185">Reference proteome</keyword>
<evidence type="ECO:0000259" key="2">
    <source>
        <dbReference type="Pfam" id="PF01494"/>
    </source>
</evidence>
<reference evidence="4" key="1">
    <citation type="journal article" date="2019" name="Int. J. Syst. Evol. Microbiol.">
        <title>The Global Catalogue of Microorganisms (GCM) 10K type strain sequencing project: providing services to taxonomists for standard genome sequencing and annotation.</title>
        <authorList>
            <consortium name="The Broad Institute Genomics Platform"/>
            <consortium name="The Broad Institute Genome Sequencing Center for Infectious Disease"/>
            <person name="Wu L."/>
            <person name="Ma J."/>
        </authorList>
    </citation>
    <scope>NUCLEOTIDE SEQUENCE [LARGE SCALE GENOMIC DNA]</scope>
    <source>
        <strain evidence="4">JCM 17983</strain>
    </source>
</reference>
<proteinExistence type="inferred from homology"/>
<dbReference type="SUPFAM" id="SSF51905">
    <property type="entry name" value="FAD/NAD(P)-binding domain"/>
    <property type="match status" value="1"/>
</dbReference>
<dbReference type="PANTHER" id="PTHR43747:SF1">
    <property type="entry name" value="SLR1998 PROTEIN"/>
    <property type="match status" value="1"/>
</dbReference>
<comment type="caution">
    <text evidence="3">The sequence shown here is derived from an EMBL/GenBank/DDBJ whole genome shotgun (WGS) entry which is preliminary data.</text>
</comment>
<dbReference type="InterPro" id="IPR002938">
    <property type="entry name" value="FAD-bd"/>
</dbReference>
<dbReference type="PANTHER" id="PTHR43747">
    <property type="entry name" value="FAD-BINDING PROTEIN"/>
    <property type="match status" value="1"/>
</dbReference>
<accession>A0ABP9EK19</accession>
<comment type="similarity">
    <text evidence="1">Belongs to the flavin-dependent halogenase family. Bacterial tryptophan halogenase subfamily.</text>
</comment>
<dbReference type="PRINTS" id="PR00420">
    <property type="entry name" value="RNGMNOXGNASE"/>
</dbReference>
<dbReference type="Pfam" id="PF01494">
    <property type="entry name" value="FAD_binding_3"/>
    <property type="match status" value="1"/>
</dbReference>
<dbReference type="Gene3D" id="3.30.9.100">
    <property type="match status" value="1"/>
</dbReference>
<dbReference type="InterPro" id="IPR050816">
    <property type="entry name" value="Flavin-dep_Halogenase_NPB"/>
</dbReference>